<gene>
    <name evidence="11" type="ORF">CASFOL_026810</name>
</gene>
<evidence type="ECO:0000256" key="6">
    <source>
        <dbReference type="ARBA" id="ARBA00023306"/>
    </source>
</evidence>
<keyword evidence="4" id="KW-0132">Cell division</keyword>
<dbReference type="GO" id="GO:0051301">
    <property type="term" value="P:cell division"/>
    <property type="evidence" value="ECO:0007669"/>
    <property type="project" value="UniProtKB-KW"/>
</dbReference>
<comment type="similarity">
    <text evidence="7">Belongs to the SOSEKI family.</text>
</comment>
<name>A0ABD3CI42_9LAMI</name>
<comment type="caution">
    <text evidence="11">The sequence shown here is derived from an EMBL/GenBank/DDBJ whole genome shotgun (WGS) entry which is preliminary data.</text>
</comment>
<accession>A0ABD3CI42</accession>
<dbReference type="GO" id="GO:2000067">
    <property type="term" value="P:regulation of root morphogenesis"/>
    <property type="evidence" value="ECO:0007669"/>
    <property type="project" value="UniProtKB-ARBA"/>
</dbReference>
<dbReference type="PIRSF" id="PIRSF031043">
    <property type="entry name" value="UCP031043"/>
    <property type="match status" value="1"/>
</dbReference>
<proteinExistence type="inferred from homology"/>
<dbReference type="InterPro" id="IPR010369">
    <property type="entry name" value="SOK"/>
</dbReference>
<dbReference type="GO" id="GO:0051258">
    <property type="term" value="P:protein polymerization"/>
    <property type="evidence" value="ECO:0007669"/>
    <property type="project" value="UniProtKB-ARBA"/>
</dbReference>
<dbReference type="EMBL" id="JAVIJP010000034">
    <property type="protein sequence ID" value="KAL3629588.1"/>
    <property type="molecule type" value="Genomic_DNA"/>
</dbReference>
<sequence length="314" mass="35260">MAERNKPWRDDEVPSQIGPQKTKAWAAEPPPKLPHHMNRVPVVYYLSKNGQLQHPHFMEVPLSSPHGLFLQDVINRLNVLRGKGMPAMYSWACKRSYKNGYVWHDLSENDFIHPAHGHEYVLKGSELPETEEERPPPPPPENTQLAPDRRRRNQSCSSIDFNLHDQYNVYKVKHSTATDVSTQTGNRNQPRIDHEIETSISISPPESDSSPETLGTLMKVDRTVAIGDQDKQVKMGLAGSRSSVLMQLISCGSVSFKDCGAGRGGLGLIGQIKMRVPRGRGKLEEKEYFSGSLVDTKKEKIPALKRSTSYTADR</sequence>
<keyword evidence="2" id="KW-0217">Developmental protein</keyword>
<feature type="compositionally biased region" description="Basic and acidic residues" evidence="9">
    <location>
        <begin position="1"/>
        <end position="12"/>
    </location>
</feature>
<dbReference type="InterPro" id="IPR021182">
    <property type="entry name" value="SOK_magnoliopsida"/>
</dbReference>
<keyword evidence="6" id="KW-0131">Cell cycle</keyword>
<keyword evidence="3" id="KW-1003">Cell membrane</keyword>
<reference evidence="12" key="1">
    <citation type="journal article" date="2024" name="IScience">
        <title>Strigolactones Initiate the Formation of Haustorium-like Structures in Castilleja.</title>
        <authorList>
            <person name="Buerger M."/>
            <person name="Peterson D."/>
            <person name="Chory J."/>
        </authorList>
    </citation>
    <scope>NUCLEOTIDE SEQUENCE [LARGE SCALE GENOMIC DNA]</scope>
</reference>
<evidence type="ECO:0000256" key="8">
    <source>
        <dbReference type="ARBA" id="ARBA00046534"/>
    </source>
</evidence>
<evidence type="ECO:0000313" key="11">
    <source>
        <dbReference type="EMBL" id="KAL3629588.1"/>
    </source>
</evidence>
<feature type="region of interest" description="Disordered" evidence="9">
    <location>
        <begin position="126"/>
        <end position="154"/>
    </location>
</feature>
<evidence type="ECO:0000256" key="1">
    <source>
        <dbReference type="ARBA" id="ARBA00004413"/>
    </source>
</evidence>
<dbReference type="AlphaFoldDB" id="A0ABD3CI42"/>
<dbReference type="Pfam" id="PF06136">
    <property type="entry name" value="SOK"/>
    <property type="match status" value="1"/>
</dbReference>
<dbReference type="GO" id="GO:0005886">
    <property type="term" value="C:plasma membrane"/>
    <property type="evidence" value="ECO:0007669"/>
    <property type="project" value="UniProtKB-SubCell"/>
</dbReference>
<evidence type="ECO:0000259" key="10">
    <source>
        <dbReference type="Pfam" id="PF06136"/>
    </source>
</evidence>
<protein>
    <recommendedName>
        <fullName evidence="10">SOSEKI DIX-like domain-containing protein</fullName>
    </recommendedName>
</protein>
<dbReference type="GO" id="GO:0090708">
    <property type="term" value="P:specification of plant organ axis polarity"/>
    <property type="evidence" value="ECO:0007669"/>
    <property type="project" value="UniProtKB-ARBA"/>
</dbReference>
<evidence type="ECO:0000256" key="3">
    <source>
        <dbReference type="ARBA" id="ARBA00022475"/>
    </source>
</evidence>
<feature type="region of interest" description="Disordered" evidence="9">
    <location>
        <begin position="1"/>
        <end position="32"/>
    </location>
</feature>
<keyword evidence="5" id="KW-0472">Membrane</keyword>
<evidence type="ECO:0000313" key="12">
    <source>
        <dbReference type="Proteomes" id="UP001632038"/>
    </source>
</evidence>
<comment type="subunit">
    <text evidence="8">Homodimer. Forms long polymer filaments with other SOKs proteins polymers (e.g. SOK1, SOK2, SOK3 and SOK4) crucial for polar localization and biological activity. Binds to ANGUSTIFOLIA (AN).</text>
</comment>
<feature type="domain" description="SOSEKI DIX-like" evidence="10">
    <location>
        <begin position="40"/>
        <end position="127"/>
    </location>
</feature>
<keyword evidence="12" id="KW-1185">Reference proteome</keyword>
<dbReference type="InterPro" id="IPR048351">
    <property type="entry name" value="SOK_DIX"/>
</dbReference>
<evidence type="ECO:0000256" key="7">
    <source>
        <dbReference type="ARBA" id="ARBA00024211"/>
    </source>
</evidence>
<comment type="subcellular location">
    <subcellularLocation>
        <location evidence="1">Cell membrane</location>
        <topology evidence="1">Peripheral membrane protein</topology>
        <orientation evidence="1">Cytoplasmic side</orientation>
    </subcellularLocation>
</comment>
<dbReference type="GO" id="GO:0051302">
    <property type="term" value="P:regulation of cell division"/>
    <property type="evidence" value="ECO:0007669"/>
    <property type="project" value="UniProtKB-ARBA"/>
</dbReference>
<evidence type="ECO:0000256" key="4">
    <source>
        <dbReference type="ARBA" id="ARBA00022618"/>
    </source>
</evidence>
<evidence type="ECO:0000256" key="2">
    <source>
        <dbReference type="ARBA" id="ARBA00022473"/>
    </source>
</evidence>
<dbReference type="PANTHER" id="PTHR31083">
    <property type="entry name" value="UPSTREAM OF FLC PROTEIN (DUF966)"/>
    <property type="match status" value="1"/>
</dbReference>
<dbReference type="Proteomes" id="UP001632038">
    <property type="component" value="Unassembled WGS sequence"/>
</dbReference>
<evidence type="ECO:0000256" key="9">
    <source>
        <dbReference type="SAM" id="MobiDB-lite"/>
    </source>
</evidence>
<dbReference type="PANTHER" id="PTHR31083:SF4">
    <property type="entry name" value="PROTEIN SOSEKI 4-RELATED"/>
    <property type="match status" value="1"/>
</dbReference>
<evidence type="ECO:0000256" key="5">
    <source>
        <dbReference type="ARBA" id="ARBA00023136"/>
    </source>
</evidence>
<organism evidence="11 12">
    <name type="scientific">Castilleja foliolosa</name>
    <dbReference type="NCBI Taxonomy" id="1961234"/>
    <lineage>
        <taxon>Eukaryota</taxon>
        <taxon>Viridiplantae</taxon>
        <taxon>Streptophyta</taxon>
        <taxon>Embryophyta</taxon>
        <taxon>Tracheophyta</taxon>
        <taxon>Spermatophyta</taxon>
        <taxon>Magnoliopsida</taxon>
        <taxon>eudicotyledons</taxon>
        <taxon>Gunneridae</taxon>
        <taxon>Pentapetalae</taxon>
        <taxon>asterids</taxon>
        <taxon>lamiids</taxon>
        <taxon>Lamiales</taxon>
        <taxon>Orobanchaceae</taxon>
        <taxon>Pedicularideae</taxon>
        <taxon>Castillejinae</taxon>
        <taxon>Castilleja</taxon>
    </lineage>
</organism>